<protein>
    <submittedName>
        <fullName evidence="1">Uncharacterized protein</fullName>
    </submittedName>
</protein>
<reference evidence="1" key="1">
    <citation type="journal article" date="2015" name="Nature">
        <title>Complex archaea that bridge the gap between prokaryotes and eukaryotes.</title>
        <authorList>
            <person name="Spang A."/>
            <person name="Saw J.H."/>
            <person name="Jorgensen S.L."/>
            <person name="Zaremba-Niedzwiedzka K."/>
            <person name="Martijn J."/>
            <person name="Lind A.E."/>
            <person name="van Eijk R."/>
            <person name="Schleper C."/>
            <person name="Guy L."/>
            <person name="Ettema T.J."/>
        </authorList>
    </citation>
    <scope>NUCLEOTIDE SEQUENCE</scope>
</reference>
<evidence type="ECO:0000313" key="1">
    <source>
        <dbReference type="EMBL" id="KKL94799.1"/>
    </source>
</evidence>
<comment type="caution">
    <text evidence="1">The sequence shown here is derived from an EMBL/GenBank/DDBJ whole genome shotgun (WGS) entry which is preliminary data.</text>
</comment>
<organism evidence="1">
    <name type="scientific">marine sediment metagenome</name>
    <dbReference type="NCBI Taxonomy" id="412755"/>
    <lineage>
        <taxon>unclassified sequences</taxon>
        <taxon>metagenomes</taxon>
        <taxon>ecological metagenomes</taxon>
    </lineage>
</organism>
<accession>A0A0F9G7K2</accession>
<sequence>MSVDVNNTFNSAEDRVQYALGSMDAYSINMEYSDGSGASCVPGIVALNHTEALIKYLKHLPPTSQDYTLKVNLCE</sequence>
<proteinExistence type="predicted"/>
<dbReference type="EMBL" id="LAZR01018834">
    <property type="protein sequence ID" value="KKL94799.1"/>
    <property type="molecule type" value="Genomic_DNA"/>
</dbReference>
<name>A0A0F9G7K2_9ZZZZ</name>
<dbReference type="AlphaFoldDB" id="A0A0F9G7K2"/>
<gene>
    <name evidence="1" type="ORF">LCGC14_1861060</name>
</gene>